<sequence length="137" mass="15702">MVVSAIFQDTMPDALKESVKSIRPDLAVICTKGVEVGCGELKLLGKAKKLIEIDKARIGTKNDELKDHQLELTKLKFNNGEYEYSLLSTVEFFIRDKYYKDIEVALEALLSFKVICCVKKEPILHTKYVYKENKIRI</sequence>
<proteinExistence type="predicted"/>
<dbReference type="Proteomes" id="UP000613177">
    <property type="component" value="Unassembled WGS sequence"/>
</dbReference>
<evidence type="ECO:0000313" key="1">
    <source>
        <dbReference type="EMBL" id="KAG2236823.1"/>
    </source>
</evidence>
<dbReference type="AlphaFoldDB" id="A0A8H7SYK9"/>
<name>A0A8H7SYK9_9FUNG</name>
<organism evidence="1 2">
    <name type="scientific">Thamnidium elegans</name>
    <dbReference type="NCBI Taxonomy" id="101142"/>
    <lineage>
        <taxon>Eukaryota</taxon>
        <taxon>Fungi</taxon>
        <taxon>Fungi incertae sedis</taxon>
        <taxon>Mucoromycota</taxon>
        <taxon>Mucoromycotina</taxon>
        <taxon>Mucoromycetes</taxon>
        <taxon>Mucorales</taxon>
        <taxon>Mucorineae</taxon>
        <taxon>Mucoraceae</taxon>
        <taxon>Thamnidium</taxon>
    </lineage>
</organism>
<comment type="caution">
    <text evidence="1">The sequence shown here is derived from an EMBL/GenBank/DDBJ whole genome shotgun (WGS) entry which is preliminary data.</text>
</comment>
<evidence type="ECO:0000313" key="2">
    <source>
        <dbReference type="Proteomes" id="UP000613177"/>
    </source>
</evidence>
<gene>
    <name evidence="1" type="ORF">INT48_007007</name>
</gene>
<keyword evidence="2" id="KW-1185">Reference proteome</keyword>
<dbReference type="EMBL" id="JAEPRE010000013">
    <property type="protein sequence ID" value="KAG2236823.1"/>
    <property type="molecule type" value="Genomic_DNA"/>
</dbReference>
<protein>
    <submittedName>
        <fullName evidence="1">Uncharacterized protein</fullName>
    </submittedName>
</protein>
<accession>A0A8H7SYK9</accession>
<reference evidence="1" key="1">
    <citation type="submission" date="2021-01" db="EMBL/GenBank/DDBJ databases">
        <title>Metabolic potential, ecology and presence of endohyphal bacteria is reflected in genomic diversity of Mucoromycotina.</title>
        <authorList>
            <person name="Muszewska A."/>
            <person name="Okrasinska A."/>
            <person name="Steczkiewicz K."/>
            <person name="Drgas O."/>
            <person name="Orlowska M."/>
            <person name="Perlinska-Lenart U."/>
            <person name="Aleksandrzak-Piekarczyk T."/>
            <person name="Szatraj K."/>
            <person name="Zielenkiewicz U."/>
            <person name="Pilsyk S."/>
            <person name="Malc E."/>
            <person name="Mieczkowski P."/>
            <person name="Kruszewska J.S."/>
            <person name="Biernat P."/>
            <person name="Pawlowska J."/>
        </authorList>
    </citation>
    <scope>NUCLEOTIDE SEQUENCE</scope>
    <source>
        <strain evidence="1">WA0000018081</strain>
    </source>
</reference>